<comment type="similarity">
    <text evidence="2 8">Belongs to the Fmt family.</text>
</comment>
<evidence type="ECO:0000256" key="5">
    <source>
        <dbReference type="ARBA" id="ARBA00022679"/>
    </source>
</evidence>
<reference evidence="11 12" key="1">
    <citation type="submission" date="2017-07" db="EMBL/GenBank/DDBJ databases">
        <title>Draft Genome Sequences of Select Purple Nonsulfur Bacteria.</title>
        <authorList>
            <person name="Lasarre B."/>
            <person name="Mckinlay J.B."/>
        </authorList>
    </citation>
    <scope>NUCLEOTIDE SEQUENCE [LARGE SCALE GENOMIC DNA]</scope>
    <source>
        <strain evidence="11 12">DSM 11290</strain>
    </source>
</reference>
<dbReference type="HAMAP" id="MF_00182">
    <property type="entry name" value="Formyl_trans"/>
    <property type="match status" value="1"/>
</dbReference>
<comment type="catalytic activity">
    <reaction evidence="7 8">
        <text>L-methionyl-tRNA(fMet) + (6R)-10-formyltetrahydrofolate = N-formyl-L-methionyl-tRNA(fMet) + (6S)-5,6,7,8-tetrahydrofolate + H(+)</text>
        <dbReference type="Rhea" id="RHEA:24380"/>
        <dbReference type="Rhea" id="RHEA-COMP:9952"/>
        <dbReference type="Rhea" id="RHEA-COMP:9953"/>
        <dbReference type="ChEBI" id="CHEBI:15378"/>
        <dbReference type="ChEBI" id="CHEBI:57453"/>
        <dbReference type="ChEBI" id="CHEBI:78530"/>
        <dbReference type="ChEBI" id="CHEBI:78844"/>
        <dbReference type="ChEBI" id="CHEBI:195366"/>
        <dbReference type="EC" id="2.1.2.9"/>
    </reaction>
</comment>
<dbReference type="CDD" id="cd08704">
    <property type="entry name" value="Met_tRNA_FMT_C"/>
    <property type="match status" value="1"/>
</dbReference>
<dbReference type="Gene3D" id="3.10.25.10">
    <property type="entry name" value="Formyl transferase, C-terminal domain"/>
    <property type="match status" value="1"/>
</dbReference>
<organism evidence="11 12">
    <name type="scientific">Rhodobium orientis</name>
    <dbReference type="NCBI Taxonomy" id="34017"/>
    <lineage>
        <taxon>Bacteria</taxon>
        <taxon>Pseudomonadati</taxon>
        <taxon>Pseudomonadota</taxon>
        <taxon>Alphaproteobacteria</taxon>
        <taxon>Hyphomicrobiales</taxon>
        <taxon>Rhodobiaceae</taxon>
        <taxon>Rhodobium</taxon>
    </lineage>
</organism>
<evidence type="ECO:0000256" key="7">
    <source>
        <dbReference type="ARBA" id="ARBA00048558"/>
    </source>
</evidence>
<dbReference type="PANTHER" id="PTHR11138:SF5">
    <property type="entry name" value="METHIONYL-TRNA FORMYLTRANSFERASE, MITOCHONDRIAL"/>
    <property type="match status" value="1"/>
</dbReference>
<accession>A0A327JMS7</accession>
<dbReference type="Gene3D" id="3.40.50.170">
    <property type="entry name" value="Formyl transferase, N-terminal domain"/>
    <property type="match status" value="1"/>
</dbReference>
<keyword evidence="6 8" id="KW-0648">Protein biosynthesis</keyword>
<dbReference type="EMBL" id="NPEV01000015">
    <property type="protein sequence ID" value="RAI27729.1"/>
    <property type="molecule type" value="Genomic_DNA"/>
</dbReference>
<sequence length="310" mass="33038">MPLKIAFMGTPDFSVPTLVEILGQGHEIAAVYTRAPRPAGRGMDERKSPVHEKAEAFGIPVRTPKTLRDADEQARFAELGVDAAVVVAYGLILPAPVLEAPAHGCLNLHASLLPRWRGAAPINRAIMAGDEATGVMVMRMEEGLDTGPVCMSEEVAITREMTAGQLHDRLARLGGDLMVRALAALERDALSCTPQSGDGVTYAKKIDKAETRIHWTRTADELHDHVRGLSPFPGAWCEMARGGKTERIKVLRTEPAEGTGVPGTLLDDALTIACGDGAIRLLEVQRAGKAAMSAEAFLRGAGLTVGSVLR</sequence>
<dbReference type="GO" id="GO:0004479">
    <property type="term" value="F:methionyl-tRNA formyltransferase activity"/>
    <property type="evidence" value="ECO:0007669"/>
    <property type="project" value="UniProtKB-UniRule"/>
</dbReference>
<evidence type="ECO:0000313" key="12">
    <source>
        <dbReference type="Proteomes" id="UP000249299"/>
    </source>
</evidence>
<proteinExistence type="inferred from homology"/>
<dbReference type="InterPro" id="IPR005793">
    <property type="entry name" value="Formyl_trans_C"/>
</dbReference>
<dbReference type="AlphaFoldDB" id="A0A327JMS7"/>
<dbReference type="InterPro" id="IPR002376">
    <property type="entry name" value="Formyl_transf_N"/>
</dbReference>
<feature type="domain" description="Formyl transferase N-terminal" evidence="9">
    <location>
        <begin position="4"/>
        <end position="182"/>
    </location>
</feature>
<evidence type="ECO:0000256" key="2">
    <source>
        <dbReference type="ARBA" id="ARBA00010699"/>
    </source>
</evidence>
<comment type="caution">
    <text evidence="11">The sequence shown here is derived from an EMBL/GenBank/DDBJ whole genome shotgun (WGS) entry which is preliminary data.</text>
</comment>
<dbReference type="GO" id="GO:0005829">
    <property type="term" value="C:cytosol"/>
    <property type="evidence" value="ECO:0007669"/>
    <property type="project" value="TreeGrafter"/>
</dbReference>
<evidence type="ECO:0000259" key="10">
    <source>
        <dbReference type="Pfam" id="PF02911"/>
    </source>
</evidence>
<dbReference type="Proteomes" id="UP000249299">
    <property type="component" value="Unassembled WGS sequence"/>
</dbReference>
<keyword evidence="12" id="KW-1185">Reference proteome</keyword>
<feature type="binding site" evidence="8">
    <location>
        <begin position="111"/>
        <end position="114"/>
    </location>
    <ligand>
        <name>(6S)-5,6,7,8-tetrahydrofolate</name>
        <dbReference type="ChEBI" id="CHEBI:57453"/>
    </ligand>
</feature>
<dbReference type="EC" id="2.1.2.9" evidence="3 8"/>
<dbReference type="Pfam" id="PF02911">
    <property type="entry name" value="Formyl_trans_C"/>
    <property type="match status" value="1"/>
</dbReference>
<dbReference type="CDD" id="cd08646">
    <property type="entry name" value="FMT_core_Met-tRNA-FMT_N"/>
    <property type="match status" value="1"/>
</dbReference>
<protein>
    <recommendedName>
        <fullName evidence="4 8">Methionyl-tRNA formyltransferase</fullName>
        <ecNumber evidence="3 8">2.1.2.9</ecNumber>
    </recommendedName>
</protein>
<gene>
    <name evidence="8" type="primary">fmt</name>
    <name evidence="11" type="ORF">CH339_09285</name>
</gene>
<dbReference type="NCBIfam" id="TIGR00460">
    <property type="entry name" value="fmt"/>
    <property type="match status" value="1"/>
</dbReference>
<feature type="domain" description="Formyl transferase C-terminal" evidence="10">
    <location>
        <begin position="205"/>
        <end position="301"/>
    </location>
</feature>
<comment type="function">
    <text evidence="1 8">Attaches a formyl group to the free amino group of methionyl-tRNA(fMet). The formyl group appears to play a dual role in the initiator identity of N-formylmethionyl-tRNA by promoting its recognition by IF2 and preventing the misappropriation of this tRNA by the elongation apparatus.</text>
</comment>
<evidence type="ECO:0000256" key="1">
    <source>
        <dbReference type="ARBA" id="ARBA00002606"/>
    </source>
</evidence>
<dbReference type="OrthoDB" id="9802815at2"/>
<dbReference type="RefSeq" id="WP_111434077.1">
    <property type="nucleotide sequence ID" value="NZ_JACIGG010000018.1"/>
</dbReference>
<dbReference type="SUPFAM" id="SSF50486">
    <property type="entry name" value="FMT C-terminal domain-like"/>
    <property type="match status" value="1"/>
</dbReference>
<dbReference type="InterPro" id="IPR005794">
    <property type="entry name" value="Fmt"/>
</dbReference>
<evidence type="ECO:0000259" key="9">
    <source>
        <dbReference type="Pfam" id="PF00551"/>
    </source>
</evidence>
<evidence type="ECO:0000256" key="8">
    <source>
        <dbReference type="HAMAP-Rule" id="MF_00182"/>
    </source>
</evidence>
<name>A0A327JMS7_9HYPH</name>
<dbReference type="InterPro" id="IPR037022">
    <property type="entry name" value="Formyl_trans_C_sf"/>
</dbReference>
<evidence type="ECO:0000313" key="11">
    <source>
        <dbReference type="EMBL" id="RAI27729.1"/>
    </source>
</evidence>
<evidence type="ECO:0000256" key="4">
    <source>
        <dbReference type="ARBA" id="ARBA00016014"/>
    </source>
</evidence>
<dbReference type="InterPro" id="IPR036477">
    <property type="entry name" value="Formyl_transf_N_sf"/>
</dbReference>
<dbReference type="PANTHER" id="PTHR11138">
    <property type="entry name" value="METHIONYL-TRNA FORMYLTRANSFERASE"/>
    <property type="match status" value="1"/>
</dbReference>
<dbReference type="InterPro" id="IPR044135">
    <property type="entry name" value="Met-tRNA-FMT_C"/>
</dbReference>
<keyword evidence="5 8" id="KW-0808">Transferase</keyword>
<dbReference type="SUPFAM" id="SSF53328">
    <property type="entry name" value="Formyltransferase"/>
    <property type="match status" value="1"/>
</dbReference>
<dbReference type="InterPro" id="IPR041711">
    <property type="entry name" value="Met-tRNA-FMT_N"/>
</dbReference>
<dbReference type="InterPro" id="IPR011034">
    <property type="entry name" value="Formyl_transferase-like_C_sf"/>
</dbReference>
<evidence type="ECO:0000256" key="6">
    <source>
        <dbReference type="ARBA" id="ARBA00022917"/>
    </source>
</evidence>
<dbReference type="Pfam" id="PF00551">
    <property type="entry name" value="Formyl_trans_N"/>
    <property type="match status" value="1"/>
</dbReference>
<evidence type="ECO:0000256" key="3">
    <source>
        <dbReference type="ARBA" id="ARBA00012261"/>
    </source>
</evidence>